<evidence type="ECO:0000256" key="1">
    <source>
        <dbReference type="SAM" id="MobiDB-lite"/>
    </source>
</evidence>
<feature type="compositionally biased region" description="Acidic residues" evidence="1">
    <location>
        <begin position="246"/>
        <end position="256"/>
    </location>
</feature>
<organism evidence="2 3">
    <name type="scientific">Desmophyllum pertusum</name>
    <dbReference type="NCBI Taxonomy" id="174260"/>
    <lineage>
        <taxon>Eukaryota</taxon>
        <taxon>Metazoa</taxon>
        <taxon>Cnidaria</taxon>
        <taxon>Anthozoa</taxon>
        <taxon>Hexacorallia</taxon>
        <taxon>Scleractinia</taxon>
        <taxon>Caryophylliina</taxon>
        <taxon>Caryophylliidae</taxon>
        <taxon>Desmophyllum</taxon>
    </lineage>
</organism>
<feature type="region of interest" description="Disordered" evidence="1">
    <location>
        <begin position="625"/>
        <end position="655"/>
    </location>
</feature>
<feature type="compositionally biased region" description="Basic and acidic residues" evidence="1">
    <location>
        <begin position="61"/>
        <end position="88"/>
    </location>
</feature>
<evidence type="ECO:0000313" key="2">
    <source>
        <dbReference type="EMBL" id="KAJ7370836.1"/>
    </source>
</evidence>
<feature type="compositionally biased region" description="Basic and acidic residues" evidence="1">
    <location>
        <begin position="97"/>
        <end position="109"/>
    </location>
</feature>
<accession>A0A9W9YWU3</accession>
<dbReference type="OrthoDB" id="6017871at2759"/>
<feature type="region of interest" description="Disordered" evidence="1">
    <location>
        <begin position="436"/>
        <end position="526"/>
    </location>
</feature>
<dbReference type="AlphaFoldDB" id="A0A9W9YWU3"/>
<feature type="region of interest" description="Disordered" evidence="1">
    <location>
        <begin position="353"/>
        <end position="372"/>
    </location>
</feature>
<feature type="compositionally biased region" description="Low complexity" evidence="1">
    <location>
        <begin position="470"/>
        <end position="480"/>
    </location>
</feature>
<reference evidence="2" key="1">
    <citation type="submission" date="2023-01" db="EMBL/GenBank/DDBJ databases">
        <title>Genome assembly of the deep-sea coral Lophelia pertusa.</title>
        <authorList>
            <person name="Herrera S."/>
            <person name="Cordes E."/>
        </authorList>
    </citation>
    <scope>NUCLEOTIDE SEQUENCE</scope>
    <source>
        <strain evidence="2">USNM1676648</strain>
        <tissue evidence="2">Polyp</tissue>
    </source>
</reference>
<feature type="region of interest" description="Disordered" evidence="1">
    <location>
        <begin position="1"/>
        <end position="310"/>
    </location>
</feature>
<dbReference type="Proteomes" id="UP001163046">
    <property type="component" value="Unassembled WGS sequence"/>
</dbReference>
<evidence type="ECO:0000313" key="3">
    <source>
        <dbReference type="Proteomes" id="UP001163046"/>
    </source>
</evidence>
<protein>
    <submittedName>
        <fullName evidence="2">Uncharacterized protein</fullName>
    </submittedName>
</protein>
<name>A0A9W9YWU3_9CNID</name>
<gene>
    <name evidence="2" type="ORF">OS493_029380</name>
</gene>
<keyword evidence="3" id="KW-1185">Reference proteome</keyword>
<dbReference type="EMBL" id="MU826855">
    <property type="protein sequence ID" value="KAJ7370836.1"/>
    <property type="molecule type" value="Genomic_DNA"/>
</dbReference>
<sequence>MSEGTDERLSRVEARRRRREQRRLSLDTDEESKPVNGVDESGGTERGGGRSRSSTTDSEAELTREEKRQERREKKRQREITDKPKEGAKSAAMITDFSKREIRERRPSDPEIVSGDSESVDDTDKENEERNAQKGSSPVSKKSGYGSYASALRRGSQGSEVDKRKERYAAAVEGYNINDDDDDMELDSSPRNPMDQQPDIMSTAPVGRIKQDYLSSASGAGREIRHSEEQPTPHHLAKQWPPPPSSEDDNADDDENVESRKGVVKTFEESELPEEDKGVDQGHVDSVQSLKDQWQRKEPSKQLGVNKPFVPMKNDNIWITHFRPVIDEGEVPKEPQWLKMSDLDDEFEVAMRRRRRRTDDEEDSVDASKRSWSSLTEADHESVAVLNKVPIQGPLKEYKKNLALERARTTMLKWTFSTDMVDDPLRFDLPKPIDLSTQEEYDKEQEWKYMQSRRRFTSGSEAEAEGMGTSSMRSSMSSLSDGEHPKSPVASTPAQPEQKMSDVGSDQSSPEATRTMPADSESDFMFSQGVSDIKKNLMTATEEAPLKPTIAEDNLEYVPKLADITKKLHDKEEEEMPKSTPLDEEIQMIPKMRDIKSKYLAPKKDISKQPEFEEEEKFERLDSIKNKFQSQGKEAEPKVLSRPKLKKKLSTSDDMKAVMASRRQMTDEFISESPGILLKKLKA</sequence>
<comment type="caution">
    <text evidence="2">The sequence shown here is derived from an EMBL/GenBank/DDBJ whole genome shotgun (WGS) entry which is preliminary data.</text>
</comment>
<proteinExistence type="predicted"/>
<feature type="compositionally biased region" description="Basic and acidic residues" evidence="1">
    <location>
        <begin position="222"/>
        <end position="232"/>
    </location>
</feature>
<feature type="compositionally biased region" description="Basic and acidic residues" evidence="1">
    <location>
        <begin position="1"/>
        <end position="13"/>
    </location>
</feature>